<feature type="transmembrane region" description="Helical" evidence="9">
    <location>
        <begin position="6"/>
        <end position="25"/>
    </location>
</feature>
<keyword evidence="11" id="KW-1185">Reference proteome</keyword>
<comment type="caution">
    <text evidence="10">The sequence shown here is derived from an EMBL/GenBank/DDBJ whole genome shotgun (WGS) entry which is preliminary data.</text>
</comment>
<feature type="transmembrane region" description="Helical" evidence="9">
    <location>
        <begin position="54"/>
        <end position="79"/>
    </location>
</feature>
<evidence type="ECO:0000256" key="5">
    <source>
        <dbReference type="ARBA" id="ARBA00022692"/>
    </source>
</evidence>
<dbReference type="EMBL" id="CAFB01000052">
    <property type="protein sequence ID" value="CCD29964.1"/>
    <property type="molecule type" value="Genomic_DNA"/>
</dbReference>
<evidence type="ECO:0000256" key="2">
    <source>
        <dbReference type="ARBA" id="ARBA00009261"/>
    </source>
</evidence>
<protein>
    <submittedName>
        <fullName evidence="10">Alanine/glycine/cation symporter</fullName>
    </submittedName>
</protein>
<dbReference type="Pfam" id="PF01235">
    <property type="entry name" value="Na_Ala_symp"/>
    <property type="match status" value="1"/>
</dbReference>
<feature type="transmembrane region" description="Helical" evidence="9">
    <location>
        <begin position="197"/>
        <end position="217"/>
    </location>
</feature>
<dbReference type="STRING" id="1070319.CAGGBEG34_340010"/>
<dbReference type="InterPro" id="IPR001463">
    <property type="entry name" value="Na/Ala_symport"/>
</dbReference>
<organism evidence="10 11">
    <name type="scientific">Candidatus Glomeribacter gigasporarum BEG34</name>
    <dbReference type="NCBI Taxonomy" id="1070319"/>
    <lineage>
        <taxon>Bacteria</taxon>
        <taxon>Pseudomonadati</taxon>
        <taxon>Pseudomonadota</taxon>
        <taxon>Betaproteobacteria</taxon>
        <taxon>Burkholderiales</taxon>
        <taxon>Burkholderiaceae</taxon>
        <taxon>Candidatus Glomeribacter</taxon>
    </lineage>
</organism>
<evidence type="ECO:0000256" key="8">
    <source>
        <dbReference type="ARBA" id="ARBA00023136"/>
    </source>
</evidence>
<keyword evidence="8 9" id="KW-0472">Membrane</keyword>
<sequence length="490" mass="52259">MEFFTGWLFYALIACLLGIGGYFTLRFAGVQIRALPHSVAMLWKKADQEGISPFQALTVGLSTRVGTGNIIGIAVALTLGGPGAIFWMWVTALLGMSIAFVESTLAQIFKVPHKDRTFRGGPAYYIRMGLNSRLLSALFALAMIVTYGFVFNAVQANSIADAFQQTFGWERGLTGVALVLLSAPIVFGGIRYISRAMSVIVPAVACGYLMLATYVVGQHLSVLPEMISLIFKSAFGVRQAAGGLAGYAFAQALMTGVRRGLFSNEAGMGSTPNAAAIATVRHPVNQGLLQMLGAGLDTLVVCNATAFMILVSGQYVAGASMEGAALTQRALASAVGDWGGLFMTWAIFFFAWTTLIGNYAYAEGNILLLCRKKIVLALFRLALLGIIVVGSLSAAPQVWQMADISMAVMALINLFAVACLSKYALIAWKDYQAQRRAGIREPVFSRTSLPPECAGKLAAGIWDDKAAGATEGKSDAEKWPFGIDTARQMA</sequence>
<dbReference type="PRINTS" id="PR00175">
    <property type="entry name" value="NAALASMPORT"/>
</dbReference>
<evidence type="ECO:0000313" key="11">
    <source>
        <dbReference type="Proteomes" id="UP000054051"/>
    </source>
</evidence>
<accession>G2JB12</accession>
<keyword evidence="5 9" id="KW-0812">Transmembrane</keyword>
<dbReference type="Proteomes" id="UP000054051">
    <property type="component" value="Unassembled WGS sequence"/>
</dbReference>
<dbReference type="PROSITE" id="PS00873">
    <property type="entry name" value="NA_ALANINE_SYMP"/>
    <property type="match status" value="1"/>
</dbReference>
<feature type="transmembrane region" description="Helical" evidence="9">
    <location>
        <begin position="338"/>
        <end position="362"/>
    </location>
</feature>
<dbReference type="AlphaFoldDB" id="G2JB12"/>
<evidence type="ECO:0000256" key="4">
    <source>
        <dbReference type="ARBA" id="ARBA00022475"/>
    </source>
</evidence>
<dbReference type="PANTHER" id="PTHR30330">
    <property type="entry name" value="AGSS FAMILY TRANSPORTER, SODIUM-ALANINE"/>
    <property type="match status" value="1"/>
</dbReference>
<comment type="similarity">
    <text evidence="2 9">Belongs to the alanine or glycine:cation symporter (AGCS) (TC 2.A.25) family.</text>
</comment>
<keyword evidence="9" id="KW-0997">Cell inner membrane</keyword>
<feature type="transmembrane region" description="Helical" evidence="9">
    <location>
        <begin position="171"/>
        <end position="190"/>
    </location>
</feature>
<gene>
    <name evidence="10" type="ORF">CAGGBEG34_340010</name>
</gene>
<evidence type="ECO:0000256" key="6">
    <source>
        <dbReference type="ARBA" id="ARBA00022847"/>
    </source>
</evidence>
<dbReference type="NCBIfam" id="TIGR00835">
    <property type="entry name" value="agcS"/>
    <property type="match status" value="1"/>
</dbReference>
<keyword evidence="7 9" id="KW-1133">Transmembrane helix</keyword>
<feature type="transmembrane region" description="Helical" evidence="9">
    <location>
        <begin position="130"/>
        <end position="151"/>
    </location>
</feature>
<evidence type="ECO:0000256" key="1">
    <source>
        <dbReference type="ARBA" id="ARBA00004651"/>
    </source>
</evidence>
<dbReference type="PANTHER" id="PTHR30330:SF1">
    <property type="entry name" value="AMINO-ACID CARRIER PROTEIN ALST"/>
    <property type="match status" value="1"/>
</dbReference>
<feature type="transmembrane region" description="Helical" evidence="9">
    <location>
        <begin position="374"/>
        <end position="392"/>
    </location>
</feature>
<reference evidence="10 11" key="1">
    <citation type="submission" date="2011-08" db="EMBL/GenBank/DDBJ databases">
        <title>The genome of the obligate endobacterium of an arbuscular mycorrhizal fungus reveals an interphylum network of nutritional interactions.</title>
        <authorList>
            <person name="Ghignone S."/>
            <person name="Salvioli A."/>
            <person name="Anca I."/>
            <person name="Lumini E."/>
            <person name="Ortu G."/>
            <person name="Petiti L."/>
            <person name="Cruveiller S."/>
            <person name="Bianciotto V."/>
            <person name="Piffanelli P."/>
            <person name="Lanfranco L."/>
            <person name="Bonfante P."/>
        </authorList>
    </citation>
    <scope>NUCLEOTIDE SEQUENCE [LARGE SCALE GENOMIC DNA]</scope>
    <source>
        <strain evidence="10 11">BEG34</strain>
    </source>
</reference>
<dbReference type="Gene3D" id="1.20.1740.10">
    <property type="entry name" value="Amino acid/polyamine transporter I"/>
    <property type="match status" value="1"/>
</dbReference>
<feature type="transmembrane region" description="Helical" evidence="9">
    <location>
        <begin position="404"/>
        <end position="426"/>
    </location>
</feature>
<dbReference type="eggNOG" id="COG1115">
    <property type="taxonomic scope" value="Bacteria"/>
</dbReference>
<evidence type="ECO:0000256" key="7">
    <source>
        <dbReference type="ARBA" id="ARBA00022989"/>
    </source>
</evidence>
<feature type="transmembrane region" description="Helical" evidence="9">
    <location>
        <begin position="229"/>
        <end position="250"/>
    </location>
</feature>
<dbReference type="GO" id="GO:0005886">
    <property type="term" value="C:plasma membrane"/>
    <property type="evidence" value="ECO:0007669"/>
    <property type="project" value="UniProtKB-SubCell"/>
</dbReference>
<feature type="transmembrane region" description="Helical" evidence="9">
    <location>
        <begin position="298"/>
        <end position="318"/>
    </location>
</feature>
<keyword evidence="6 9" id="KW-0769">Symport</keyword>
<name>G2JB12_9BURK</name>
<evidence type="ECO:0000256" key="9">
    <source>
        <dbReference type="RuleBase" id="RU363064"/>
    </source>
</evidence>
<dbReference type="OrthoDB" id="9806926at2"/>
<comment type="subcellular location">
    <subcellularLocation>
        <location evidence="9">Cell inner membrane</location>
        <topology evidence="9">Multi-pass membrane protein</topology>
    </subcellularLocation>
    <subcellularLocation>
        <location evidence="1">Cell membrane</location>
        <topology evidence="1">Multi-pass membrane protein</topology>
    </subcellularLocation>
</comment>
<keyword evidence="3 9" id="KW-0813">Transport</keyword>
<evidence type="ECO:0000313" key="10">
    <source>
        <dbReference type="EMBL" id="CCD29964.1"/>
    </source>
</evidence>
<dbReference type="GO" id="GO:0005283">
    <property type="term" value="F:amino acid:sodium symporter activity"/>
    <property type="evidence" value="ECO:0007669"/>
    <property type="project" value="InterPro"/>
</dbReference>
<keyword evidence="4" id="KW-1003">Cell membrane</keyword>
<dbReference type="RefSeq" id="WP_006683059.1">
    <property type="nucleotide sequence ID" value="NZ_CAFB01000052.1"/>
</dbReference>
<proteinExistence type="inferred from homology"/>
<evidence type="ECO:0000256" key="3">
    <source>
        <dbReference type="ARBA" id="ARBA00022448"/>
    </source>
</evidence>
<dbReference type="FunFam" id="1.20.1740.10:FF:000004">
    <property type="entry name" value="Sodium:alanine symporter family protein"/>
    <property type="match status" value="1"/>
</dbReference>